<feature type="signal peptide" evidence="1">
    <location>
        <begin position="1"/>
        <end position="26"/>
    </location>
</feature>
<organism evidence="2 3">
    <name type="scientific">Vagococcus bubulae</name>
    <dbReference type="NCBI Taxonomy" id="1977868"/>
    <lineage>
        <taxon>Bacteria</taxon>
        <taxon>Bacillati</taxon>
        <taxon>Bacillota</taxon>
        <taxon>Bacilli</taxon>
        <taxon>Lactobacillales</taxon>
        <taxon>Enterococcaceae</taxon>
        <taxon>Vagococcus</taxon>
    </lineage>
</organism>
<keyword evidence="1" id="KW-0732">Signal</keyword>
<evidence type="ECO:0000256" key="1">
    <source>
        <dbReference type="SAM" id="SignalP"/>
    </source>
</evidence>
<name>A0A429ZL79_9ENTE</name>
<proteinExistence type="predicted"/>
<comment type="caution">
    <text evidence="2">The sequence shown here is derived from an EMBL/GenBank/DDBJ whole genome shotgun (WGS) entry which is preliminary data.</text>
</comment>
<gene>
    <name evidence="2" type="ORF">CBF36_06015</name>
</gene>
<dbReference type="EMBL" id="NGJT01000008">
    <property type="protein sequence ID" value="RST94457.1"/>
    <property type="molecule type" value="Genomic_DNA"/>
</dbReference>
<dbReference type="RefSeq" id="WP_125957484.1">
    <property type="nucleotide sequence ID" value="NZ_NGJT01000008.1"/>
</dbReference>
<keyword evidence="3" id="KW-1185">Reference proteome</keyword>
<evidence type="ECO:0000313" key="2">
    <source>
        <dbReference type="EMBL" id="RST94457.1"/>
    </source>
</evidence>
<dbReference type="OrthoDB" id="2199696at2"/>
<dbReference type="Proteomes" id="UP000288490">
    <property type="component" value="Unassembled WGS sequence"/>
</dbReference>
<feature type="chain" id="PRO_5019587531" description="DUF5105 domain-containing protein" evidence="1">
    <location>
        <begin position="27"/>
        <end position="247"/>
    </location>
</feature>
<evidence type="ECO:0008006" key="4">
    <source>
        <dbReference type="Google" id="ProtNLM"/>
    </source>
</evidence>
<accession>A0A429ZL79</accession>
<dbReference type="AlphaFoldDB" id="A0A429ZL79"/>
<evidence type="ECO:0000313" key="3">
    <source>
        <dbReference type="Proteomes" id="UP000288490"/>
    </source>
</evidence>
<sequence length="247" mass="28697">MLKDKKQWFLLLSALVLFFLSGCSSKNDNPDEIASLFANRLFYNEQLSEYQETFSDSELFNKRLKEVEEDLENNFATVFEPISGKLSKSEREDISKSLIDKVRETTSYTYTIDEQSKDELKVTYHVKGFDYARLVAMMMANLLEHQDKIDIGSVGAKHLVTTAYYEALEKSMSIVEPVDINVWFKKDDNKKWLVDSKKTSETDVENLLFVFMTGKVHDDNYEQNMLEEINQIVDREKEKDAKTSSPE</sequence>
<protein>
    <recommendedName>
        <fullName evidence="4">DUF5105 domain-containing protein</fullName>
    </recommendedName>
</protein>
<reference evidence="2 3" key="1">
    <citation type="submission" date="2017-05" db="EMBL/GenBank/DDBJ databases">
        <title>Vagococcus spp. assemblies.</title>
        <authorList>
            <person name="Gulvik C.A."/>
        </authorList>
    </citation>
    <scope>NUCLEOTIDE SEQUENCE [LARGE SCALE GENOMIC DNA]</scope>
    <source>
        <strain evidence="2 3">SS1994</strain>
    </source>
</reference>
<dbReference type="PROSITE" id="PS51257">
    <property type="entry name" value="PROKAR_LIPOPROTEIN"/>
    <property type="match status" value="1"/>
</dbReference>